<feature type="signal peptide" evidence="4">
    <location>
        <begin position="1"/>
        <end position="20"/>
    </location>
</feature>
<dbReference type="Pfam" id="PF03480">
    <property type="entry name" value="DctP"/>
    <property type="match status" value="1"/>
</dbReference>
<dbReference type="PROSITE" id="PS51257">
    <property type="entry name" value="PROKAR_LIPOPROTEIN"/>
    <property type="match status" value="1"/>
</dbReference>
<dbReference type="STRING" id="1122155.SAMN02745158_01002"/>
<dbReference type="OrthoDB" id="9815946at2"/>
<accession>A0A1M4UVN5</accession>
<evidence type="ECO:0000256" key="4">
    <source>
        <dbReference type="SAM" id="SignalP"/>
    </source>
</evidence>
<name>A0A1M4UVN5_9CLOT</name>
<dbReference type="CDD" id="cd13669">
    <property type="entry name" value="PBP2_TRAP_TM0322_like"/>
    <property type="match status" value="1"/>
</dbReference>
<evidence type="ECO:0000256" key="2">
    <source>
        <dbReference type="ARBA" id="ARBA00022448"/>
    </source>
</evidence>
<keyword evidence="6" id="KW-1185">Reference proteome</keyword>
<dbReference type="EMBL" id="FQVI01000003">
    <property type="protein sequence ID" value="SHE60754.1"/>
    <property type="molecule type" value="Genomic_DNA"/>
</dbReference>
<gene>
    <name evidence="5" type="ORF">SAMN02745158_01002</name>
</gene>
<dbReference type="Gene3D" id="3.40.190.170">
    <property type="entry name" value="Bacterial extracellular solute-binding protein, family 7"/>
    <property type="match status" value="1"/>
</dbReference>
<organism evidence="5 6">
    <name type="scientific">Lactonifactor longoviformis DSM 17459</name>
    <dbReference type="NCBI Taxonomy" id="1122155"/>
    <lineage>
        <taxon>Bacteria</taxon>
        <taxon>Bacillati</taxon>
        <taxon>Bacillota</taxon>
        <taxon>Clostridia</taxon>
        <taxon>Eubacteriales</taxon>
        <taxon>Clostridiaceae</taxon>
        <taxon>Lactonifactor</taxon>
    </lineage>
</organism>
<evidence type="ECO:0000313" key="6">
    <source>
        <dbReference type="Proteomes" id="UP000184245"/>
    </source>
</evidence>
<dbReference type="NCBIfam" id="NF037995">
    <property type="entry name" value="TRAP_S1"/>
    <property type="match status" value="1"/>
</dbReference>
<keyword evidence="2" id="KW-0813">Transport</keyword>
<evidence type="ECO:0000256" key="3">
    <source>
        <dbReference type="ARBA" id="ARBA00022729"/>
    </source>
</evidence>
<keyword evidence="3 4" id="KW-0732">Signal</keyword>
<feature type="chain" id="PRO_5039706046" evidence="4">
    <location>
        <begin position="21"/>
        <end position="359"/>
    </location>
</feature>
<evidence type="ECO:0000256" key="1">
    <source>
        <dbReference type="ARBA" id="ARBA00009023"/>
    </source>
</evidence>
<dbReference type="RefSeq" id="WP_072849522.1">
    <property type="nucleotide sequence ID" value="NZ_FQVI01000003.1"/>
</dbReference>
<dbReference type="InterPro" id="IPR018389">
    <property type="entry name" value="DctP_fam"/>
</dbReference>
<dbReference type="GO" id="GO:0055085">
    <property type="term" value="P:transmembrane transport"/>
    <property type="evidence" value="ECO:0007669"/>
    <property type="project" value="InterPro"/>
</dbReference>
<dbReference type="PANTHER" id="PTHR33376">
    <property type="match status" value="1"/>
</dbReference>
<reference evidence="5 6" key="1">
    <citation type="submission" date="2016-11" db="EMBL/GenBank/DDBJ databases">
        <authorList>
            <person name="Jaros S."/>
            <person name="Januszkiewicz K."/>
            <person name="Wedrychowicz H."/>
        </authorList>
    </citation>
    <scope>NUCLEOTIDE SEQUENCE [LARGE SCALE GENOMIC DNA]</scope>
    <source>
        <strain evidence="5 6">DSM 17459</strain>
    </source>
</reference>
<sequence>MIKKKLVALAMAAIMTLGLAACGDGDSGAKEEKGTEEAVQQETKKEEASEEQIVISVGYPDNPDTSHDKACTLWKEKLEEMSGGTMTMQLYPSSQLGNTNDIIDQILAGQPIITIADGAFYADRGAKDMGIVFGPYLFDNWEDCWKLVESDWWKEQCSLLADLGLTIVADNWVSGTRHTMTTFPVNKVEDFKNKKIRVPDNTIQTKGFEAVGATATPMALTDVYTALQQGTIDGVENPLHVLYANGFQEVAKYLVLDGHVLNFATWCTSTDWYSTLTDEQKKWLTDSGHEAGLYSQELAADSDEVSLKALKDAGVTVKELTEEEKEAFRNEAISFYEDPDLTKQWSPDLYQTVRKAMGK</sequence>
<proteinExistence type="inferred from homology"/>
<dbReference type="AlphaFoldDB" id="A0A1M4UVN5"/>
<comment type="similarity">
    <text evidence="1">Belongs to the bacterial solute-binding protein 7 family.</text>
</comment>
<dbReference type="InterPro" id="IPR038404">
    <property type="entry name" value="TRAP_DctP_sf"/>
</dbReference>
<dbReference type="PANTHER" id="PTHR33376:SF7">
    <property type="entry name" value="C4-DICARBOXYLATE-BINDING PROTEIN DCTB"/>
    <property type="match status" value="1"/>
</dbReference>
<protein>
    <submittedName>
        <fullName evidence="5">TRAP-type C4-dicarboxylate transport system, substrate-binding protein</fullName>
    </submittedName>
</protein>
<evidence type="ECO:0000313" key="5">
    <source>
        <dbReference type="EMBL" id="SHE60754.1"/>
    </source>
</evidence>
<dbReference type="Proteomes" id="UP000184245">
    <property type="component" value="Unassembled WGS sequence"/>
</dbReference>